<comment type="caution">
    <text evidence="2">The sequence shown here is derived from an EMBL/GenBank/DDBJ whole genome shotgun (WGS) entry which is preliminary data.</text>
</comment>
<feature type="region of interest" description="Disordered" evidence="1">
    <location>
        <begin position="135"/>
        <end position="260"/>
    </location>
</feature>
<evidence type="ECO:0000256" key="1">
    <source>
        <dbReference type="SAM" id="MobiDB-lite"/>
    </source>
</evidence>
<feature type="region of interest" description="Disordered" evidence="1">
    <location>
        <begin position="1"/>
        <end position="23"/>
    </location>
</feature>
<keyword evidence="3" id="KW-1185">Reference proteome</keyword>
<reference evidence="2" key="1">
    <citation type="submission" date="2020-10" db="EMBL/GenBank/DDBJ databases">
        <title>Unveiling of a novel bifunctional photoreceptor, Dualchrome1, isolated from a cosmopolitan green alga.</title>
        <authorList>
            <person name="Suzuki S."/>
            <person name="Kawachi M."/>
        </authorList>
    </citation>
    <scope>NUCLEOTIDE SEQUENCE</scope>
    <source>
        <strain evidence="2">NIES 2893</strain>
    </source>
</reference>
<sequence length="260" mass="27515">MGACVSSQKKKEASSSQDQEPAAVVSDSAAAAAVAAIRELEASSAAKKKAAGKWAVVKRRVTPQEFHDLENRYDALKLKYAEACIKCEVAEREHGVTKDAIVDHGKGLLAGMLMCRSMMDSAITKHQDMCAQHAEESEKHLFLPSSPAKTGDSPGMLDALSERDENNDEDVVTEANDGEDNNNNNKVEEETNNLGKYSDGEDTESPLAPAPTMDQVAAPDEATKASTGEAEDIASSSVDEEGGSLEGTPSITTASPVVMT</sequence>
<accession>A0A830HU51</accession>
<gene>
    <name evidence="2" type="ORF">PPROV_000945500</name>
</gene>
<feature type="compositionally biased region" description="Low complexity" evidence="1">
    <location>
        <begin position="14"/>
        <end position="23"/>
    </location>
</feature>
<protein>
    <submittedName>
        <fullName evidence="2">Uncharacterized protein</fullName>
    </submittedName>
</protein>
<dbReference type="AlphaFoldDB" id="A0A830HU51"/>
<dbReference type="EMBL" id="BNJQ01000031">
    <property type="protein sequence ID" value="GHP10724.1"/>
    <property type="molecule type" value="Genomic_DNA"/>
</dbReference>
<evidence type="ECO:0000313" key="3">
    <source>
        <dbReference type="Proteomes" id="UP000660262"/>
    </source>
</evidence>
<dbReference type="Proteomes" id="UP000660262">
    <property type="component" value="Unassembled WGS sequence"/>
</dbReference>
<organism evidence="2 3">
    <name type="scientific">Pycnococcus provasolii</name>
    <dbReference type="NCBI Taxonomy" id="41880"/>
    <lineage>
        <taxon>Eukaryota</taxon>
        <taxon>Viridiplantae</taxon>
        <taxon>Chlorophyta</taxon>
        <taxon>Pseudoscourfieldiophyceae</taxon>
        <taxon>Pseudoscourfieldiales</taxon>
        <taxon>Pycnococcaceae</taxon>
        <taxon>Pycnococcus</taxon>
    </lineage>
</organism>
<name>A0A830HU51_9CHLO</name>
<evidence type="ECO:0000313" key="2">
    <source>
        <dbReference type="EMBL" id="GHP10724.1"/>
    </source>
</evidence>
<feature type="compositionally biased region" description="Acidic residues" evidence="1">
    <location>
        <begin position="165"/>
        <end position="180"/>
    </location>
</feature>
<proteinExistence type="predicted"/>
<feature type="compositionally biased region" description="Polar residues" evidence="1">
    <location>
        <begin position="247"/>
        <end position="260"/>
    </location>
</feature>